<feature type="region of interest" description="Disordered" evidence="1">
    <location>
        <begin position="152"/>
        <end position="171"/>
    </location>
</feature>
<proteinExistence type="predicted"/>
<reference evidence="4" key="2">
    <citation type="submission" date="2015-01" db="EMBL/GenBank/DDBJ databases">
        <title>Evolutionary Origins and Diversification of the Mycorrhizal Mutualists.</title>
        <authorList>
            <consortium name="DOE Joint Genome Institute"/>
            <consortium name="Mycorrhizal Genomics Consortium"/>
            <person name="Kohler A."/>
            <person name="Kuo A."/>
            <person name="Nagy L.G."/>
            <person name="Floudas D."/>
            <person name="Copeland A."/>
            <person name="Barry K.W."/>
            <person name="Cichocki N."/>
            <person name="Veneault-Fourrey C."/>
            <person name="LaButti K."/>
            <person name="Lindquist E.A."/>
            <person name="Lipzen A."/>
            <person name="Lundell T."/>
            <person name="Morin E."/>
            <person name="Murat C."/>
            <person name="Riley R."/>
            <person name="Ohm R."/>
            <person name="Sun H."/>
            <person name="Tunlid A."/>
            <person name="Henrissat B."/>
            <person name="Grigoriev I.V."/>
            <person name="Hibbett D.S."/>
            <person name="Martin F."/>
        </authorList>
    </citation>
    <scope>NUCLEOTIDE SEQUENCE [LARGE SCALE GENOMIC DNA]</scope>
    <source>
        <strain evidence="4">LaAM-08-1</strain>
    </source>
</reference>
<dbReference type="InterPro" id="IPR013922">
    <property type="entry name" value="Cyclin_PHO80-like"/>
</dbReference>
<dbReference type="EMBL" id="KN838567">
    <property type="protein sequence ID" value="KIK04695.1"/>
    <property type="molecule type" value="Genomic_DNA"/>
</dbReference>
<dbReference type="PANTHER" id="PTHR15615:SF108">
    <property type="entry name" value="PROTEIN CNPPD1"/>
    <property type="match status" value="1"/>
</dbReference>
<accession>A0A0C9WY39</accession>
<dbReference type="InterPro" id="IPR036915">
    <property type="entry name" value="Cyclin-like_sf"/>
</dbReference>
<keyword evidence="4" id="KW-1185">Reference proteome</keyword>
<evidence type="ECO:0000256" key="1">
    <source>
        <dbReference type="SAM" id="MobiDB-lite"/>
    </source>
</evidence>
<dbReference type="CDD" id="cd20557">
    <property type="entry name" value="CYCLIN_ScPCL1-like"/>
    <property type="match status" value="1"/>
</dbReference>
<evidence type="ECO:0000313" key="3">
    <source>
        <dbReference type="EMBL" id="KIK04695.1"/>
    </source>
</evidence>
<evidence type="ECO:0000313" key="4">
    <source>
        <dbReference type="Proteomes" id="UP000054477"/>
    </source>
</evidence>
<organism evidence="3 4">
    <name type="scientific">Laccaria amethystina LaAM-08-1</name>
    <dbReference type="NCBI Taxonomy" id="1095629"/>
    <lineage>
        <taxon>Eukaryota</taxon>
        <taxon>Fungi</taxon>
        <taxon>Dikarya</taxon>
        <taxon>Basidiomycota</taxon>
        <taxon>Agaricomycotina</taxon>
        <taxon>Agaricomycetes</taxon>
        <taxon>Agaricomycetidae</taxon>
        <taxon>Agaricales</taxon>
        <taxon>Agaricineae</taxon>
        <taxon>Hydnangiaceae</taxon>
        <taxon>Laccaria</taxon>
    </lineage>
</organism>
<dbReference type="InterPro" id="IPR006671">
    <property type="entry name" value="Cyclin_N"/>
</dbReference>
<dbReference type="Gene3D" id="1.10.472.10">
    <property type="entry name" value="Cyclin-like"/>
    <property type="match status" value="1"/>
</dbReference>
<sequence length="245" mass="28538">MHFSHYEPIASSCSKLMAELFSLRNDPFLQENLAFYIACAMYQSQLDSSAVLSAMTLLARYTVCRPINVPLYASDLYSLFITSYMLASKILYDKPIRLTFWEVVGRCRYSCQHLVRMERDFCTVVNWDLRIDLVNYRSFQVLVDHDLKQRRRRPPPLEHGHYHRVPRASRGPKRQWLRLYSSAPKSSSSESGLDQNQSSAKQRSRFHPNGFDVDDHDSMPPPLHDYKSTWKDVVFGFFRAPTTAV</sequence>
<gene>
    <name evidence="3" type="ORF">K443DRAFT_130689</name>
</gene>
<evidence type="ECO:0000259" key="2">
    <source>
        <dbReference type="Pfam" id="PF00134"/>
    </source>
</evidence>
<feature type="compositionally biased region" description="Polar residues" evidence="1">
    <location>
        <begin position="192"/>
        <end position="201"/>
    </location>
</feature>
<feature type="domain" description="Cyclin N-terminal" evidence="2">
    <location>
        <begin position="31"/>
        <end position="130"/>
    </location>
</feature>
<dbReference type="Proteomes" id="UP000054477">
    <property type="component" value="Unassembled WGS sequence"/>
</dbReference>
<name>A0A0C9WY39_9AGAR</name>
<dbReference type="PANTHER" id="PTHR15615">
    <property type="match status" value="1"/>
</dbReference>
<feature type="compositionally biased region" description="Basic residues" evidence="1">
    <location>
        <begin position="161"/>
        <end position="171"/>
    </location>
</feature>
<dbReference type="HOGENOM" id="CLU_1133740_0_0_1"/>
<feature type="region of interest" description="Disordered" evidence="1">
    <location>
        <begin position="182"/>
        <end position="218"/>
    </location>
</feature>
<feature type="compositionally biased region" description="Low complexity" evidence="1">
    <location>
        <begin position="182"/>
        <end position="191"/>
    </location>
</feature>
<dbReference type="OrthoDB" id="3033202at2759"/>
<dbReference type="Pfam" id="PF00134">
    <property type="entry name" value="Cyclin_N"/>
    <property type="match status" value="1"/>
</dbReference>
<protein>
    <recommendedName>
        <fullName evidence="2">Cyclin N-terminal domain-containing protein</fullName>
    </recommendedName>
</protein>
<dbReference type="SUPFAM" id="SSF47954">
    <property type="entry name" value="Cyclin-like"/>
    <property type="match status" value="1"/>
</dbReference>
<dbReference type="AlphaFoldDB" id="A0A0C9WY39"/>
<reference evidence="3 4" key="1">
    <citation type="submission" date="2014-04" db="EMBL/GenBank/DDBJ databases">
        <authorList>
            <consortium name="DOE Joint Genome Institute"/>
            <person name="Kuo A."/>
            <person name="Kohler A."/>
            <person name="Nagy L.G."/>
            <person name="Floudas D."/>
            <person name="Copeland A."/>
            <person name="Barry K.W."/>
            <person name="Cichocki N."/>
            <person name="Veneault-Fourrey C."/>
            <person name="LaButti K."/>
            <person name="Lindquist E.A."/>
            <person name="Lipzen A."/>
            <person name="Lundell T."/>
            <person name="Morin E."/>
            <person name="Murat C."/>
            <person name="Sun H."/>
            <person name="Tunlid A."/>
            <person name="Henrissat B."/>
            <person name="Grigoriev I.V."/>
            <person name="Hibbett D.S."/>
            <person name="Martin F."/>
            <person name="Nordberg H.P."/>
            <person name="Cantor M.N."/>
            <person name="Hua S.X."/>
        </authorList>
    </citation>
    <scope>NUCLEOTIDE SEQUENCE [LARGE SCALE GENOMIC DNA]</scope>
    <source>
        <strain evidence="3 4">LaAM-08-1</strain>
    </source>
</reference>
<dbReference type="GO" id="GO:0019901">
    <property type="term" value="F:protein kinase binding"/>
    <property type="evidence" value="ECO:0007669"/>
    <property type="project" value="InterPro"/>
</dbReference>